<dbReference type="Proteomes" id="UP001341840">
    <property type="component" value="Unassembled WGS sequence"/>
</dbReference>
<name>A0ABU6U6Q2_9FABA</name>
<dbReference type="EMBL" id="JASCZI010120876">
    <property type="protein sequence ID" value="MED6156679.1"/>
    <property type="molecule type" value="Genomic_DNA"/>
</dbReference>
<protein>
    <submittedName>
        <fullName evidence="2">Uncharacterized protein</fullName>
    </submittedName>
</protein>
<keyword evidence="1" id="KW-0472">Membrane</keyword>
<evidence type="ECO:0000313" key="2">
    <source>
        <dbReference type="EMBL" id="MED6156679.1"/>
    </source>
</evidence>
<keyword evidence="3" id="KW-1185">Reference proteome</keyword>
<reference evidence="2 3" key="1">
    <citation type="journal article" date="2023" name="Plants (Basel)">
        <title>Bridging the Gap: Combining Genomics and Transcriptomics Approaches to Understand Stylosanthes scabra, an Orphan Legume from the Brazilian Caatinga.</title>
        <authorList>
            <person name="Ferreira-Neto J.R.C."/>
            <person name="da Silva M.D."/>
            <person name="Binneck E."/>
            <person name="de Melo N.F."/>
            <person name="da Silva R.H."/>
            <person name="de Melo A.L.T.M."/>
            <person name="Pandolfi V."/>
            <person name="Bustamante F.O."/>
            <person name="Brasileiro-Vidal A.C."/>
            <person name="Benko-Iseppon A.M."/>
        </authorList>
    </citation>
    <scope>NUCLEOTIDE SEQUENCE [LARGE SCALE GENOMIC DNA]</scope>
    <source>
        <tissue evidence="2">Leaves</tissue>
    </source>
</reference>
<evidence type="ECO:0000313" key="3">
    <source>
        <dbReference type="Proteomes" id="UP001341840"/>
    </source>
</evidence>
<evidence type="ECO:0000256" key="1">
    <source>
        <dbReference type="SAM" id="Phobius"/>
    </source>
</evidence>
<keyword evidence="1" id="KW-0812">Transmembrane</keyword>
<accession>A0ABU6U6Q2</accession>
<organism evidence="2 3">
    <name type="scientific">Stylosanthes scabra</name>
    <dbReference type="NCBI Taxonomy" id="79078"/>
    <lineage>
        <taxon>Eukaryota</taxon>
        <taxon>Viridiplantae</taxon>
        <taxon>Streptophyta</taxon>
        <taxon>Embryophyta</taxon>
        <taxon>Tracheophyta</taxon>
        <taxon>Spermatophyta</taxon>
        <taxon>Magnoliopsida</taxon>
        <taxon>eudicotyledons</taxon>
        <taxon>Gunneridae</taxon>
        <taxon>Pentapetalae</taxon>
        <taxon>rosids</taxon>
        <taxon>fabids</taxon>
        <taxon>Fabales</taxon>
        <taxon>Fabaceae</taxon>
        <taxon>Papilionoideae</taxon>
        <taxon>50 kb inversion clade</taxon>
        <taxon>dalbergioids sensu lato</taxon>
        <taxon>Dalbergieae</taxon>
        <taxon>Pterocarpus clade</taxon>
        <taxon>Stylosanthes</taxon>
    </lineage>
</organism>
<feature type="transmembrane region" description="Helical" evidence="1">
    <location>
        <begin position="43"/>
        <end position="63"/>
    </location>
</feature>
<feature type="transmembrane region" description="Helical" evidence="1">
    <location>
        <begin position="83"/>
        <end position="107"/>
    </location>
</feature>
<gene>
    <name evidence="2" type="ORF">PIB30_016614</name>
</gene>
<comment type="caution">
    <text evidence="2">The sequence shown here is derived from an EMBL/GenBank/DDBJ whole genome shotgun (WGS) entry which is preliminary data.</text>
</comment>
<keyword evidence="1" id="KW-1133">Transmembrane helix</keyword>
<proteinExistence type="predicted"/>
<sequence length="149" mass="16449">MKQELAISRQMRFAGNNFGGPFFWVRRFGSGNLSSDALRGQNFGSPFFLGMAIWFLCGLWWFWKVAVRCGGSVAAVGAAWSPYGAIVLLKSAINWGCAFVLCIVCFANTMPDCMLVKFQEMVRASCTVRTDALGMPPILCLSHVPYIES</sequence>